<dbReference type="GO" id="GO:0042578">
    <property type="term" value="F:phosphoric ester hydrolase activity"/>
    <property type="evidence" value="ECO:0007669"/>
    <property type="project" value="TreeGrafter"/>
</dbReference>
<keyword evidence="7" id="KW-0237">DNA synthesis</keyword>
<keyword evidence="9" id="KW-0548">Nucleotidyltransferase</keyword>
<keyword evidence="15" id="KW-0234">DNA repair</keyword>
<keyword evidence="11" id="KW-0227">DNA damage</keyword>
<dbReference type="SUPFAM" id="SSF47781">
    <property type="entry name" value="RuvA domain 2-like"/>
    <property type="match status" value="1"/>
</dbReference>
<dbReference type="SUPFAM" id="SSF81301">
    <property type="entry name" value="Nucleotidyltransferase"/>
    <property type="match status" value="1"/>
</dbReference>
<feature type="domain" description="Helix-hairpin-helix DNA-binding motif class 1" evidence="22">
    <location>
        <begin position="54"/>
        <end position="73"/>
    </location>
</feature>
<dbReference type="RefSeq" id="WP_093026699.1">
    <property type="nucleotide sequence ID" value="NZ_FMZV01000001.1"/>
</dbReference>
<keyword evidence="26" id="KW-1185">Reference proteome</keyword>
<keyword evidence="6" id="KW-0488">Methylation</keyword>
<dbReference type="Pfam" id="PF14791">
    <property type="entry name" value="DNA_pol_B_thumb"/>
    <property type="match status" value="1"/>
</dbReference>
<sequence>MPVHNSEIAAMFDHVADLLEVQSANRFRVRAYRNAANTIRDQSRPMARMVEEGADLSQLPDIGDDLAGKITEIVRTGHLELLDELSEDVPEAIVEATRIPGVGPKRARALFEELDLKSLDDLRQAAEQGRIADVKGFGERTQAKIREELAEGDITERRFRLDTAEDFAEPLVAYVRRIDGVQKAEIAGSYRRRKETVGDLDILAAGEDGGAIIDRFVEYDEVDKVVSKGKTRSTVTLRAGLNVDLRVVPEASWGAAMHYFTGSKAHNVAGRRRAQDRSLKLNEYGLYDGETRISGATEEGVYEGIGLPWIEPVLRENRGEIEAAEKGELPDLIKPDDIRGDLHAHTTASDGRNSLLEMAEAAMERGYGYLAITDHSRSQTQAGGLSADKLEAQIDEIAELNEGFEGFRLLASCEVDILENGDLDFPDKLLARLDLVVASVHSKFNLGEEAQTDRIIRAMDNPAVSIIGHPTGRLLGQRRAYPVDMERLIEAAGERGCVLELNANPNRLDLSDIQCRMAVERGVKIAISTDAHATGGLAHMRYGVDQARRGWLSADDVANTLDWSDLEKMLKRG</sequence>
<dbReference type="InterPro" id="IPR004013">
    <property type="entry name" value="PHP_dom"/>
</dbReference>
<feature type="domain" description="DNA-directed DNA polymerase X" evidence="24">
    <location>
        <begin position="3"/>
        <end position="316"/>
    </location>
</feature>
<evidence type="ECO:0000313" key="26">
    <source>
        <dbReference type="Proteomes" id="UP000199628"/>
    </source>
</evidence>
<gene>
    <name evidence="25" type="ORF">SAMN04488239_10134</name>
</gene>
<evidence type="ECO:0000256" key="6">
    <source>
        <dbReference type="ARBA" id="ARBA00022481"/>
    </source>
</evidence>
<dbReference type="Gene3D" id="3.20.20.140">
    <property type="entry name" value="Metal-dependent hydrolases"/>
    <property type="match status" value="1"/>
</dbReference>
<evidence type="ECO:0000256" key="12">
    <source>
        <dbReference type="ARBA" id="ARBA00022843"/>
    </source>
</evidence>
<evidence type="ECO:0000256" key="20">
    <source>
        <dbReference type="ARBA" id="ARBA00045548"/>
    </source>
</evidence>
<dbReference type="InterPro" id="IPR003141">
    <property type="entry name" value="Pol/His_phosphatase_N"/>
</dbReference>
<organism evidence="25 26">
    <name type="scientific">Ruegeria marina</name>
    <dbReference type="NCBI Taxonomy" id="639004"/>
    <lineage>
        <taxon>Bacteria</taxon>
        <taxon>Pseudomonadati</taxon>
        <taxon>Pseudomonadota</taxon>
        <taxon>Alphaproteobacteria</taxon>
        <taxon>Rhodobacterales</taxon>
        <taxon>Roseobacteraceae</taxon>
        <taxon>Ruegeria</taxon>
    </lineage>
</organism>
<dbReference type="InterPro" id="IPR002008">
    <property type="entry name" value="DNA_pol_X_beta-like"/>
</dbReference>
<dbReference type="GO" id="GO:0140078">
    <property type="term" value="F:class I DNA-(apurinic or apyrimidinic site) endonuclease activity"/>
    <property type="evidence" value="ECO:0007669"/>
    <property type="project" value="UniProtKB-EC"/>
</dbReference>
<evidence type="ECO:0000256" key="11">
    <source>
        <dbReference type="ARBA" id="ARBA00022763"/>
    </source>
</evidence>
<evidence type="ECO:0000259" key="22">
    <source>
        <dbReference type="SMART" id="SM00278"/>
    </source>
</evidence>
<dbReference type="PIRSF" id="PIRSF005047">
    <property type="entry name" value="UCP005047_YshC"/>
    <property type="match status" value="1"/>
</dbReference>
<evidence type="ECO:0000256" key="18">
    <source>
        <dbReference type="ARBA" id="ARBA00044632"/>
    </source>
</evidence>
<evidence type="ECO:0000256" key="17">
    <source>
        <dbReference type="ARBA" id="ARBA00035726"/>
    </source>
</evidence>
<comment type="catalytic activity">
    <reaction evidence="21">
        <text>DNA(n) + a 2'-deoxyribonucleoside 5'-triphosphate = DNA(n+1) + diphosphate</text>
        <dbReference type="Rhea" id="RHEA:22508"/>
        <dbReference type="Rhea" id="RHEA-COMP:17339"/>
        <dbReference type="Rhea" id="RHEA-COMP:17340"/>
        <dbReference type="ChEBI" id="CHEBI:33019"/>
        <dbReference type="ChEBI" id="CHEBI:61560"/>
        <dbReference type="ChEBI" id="CHEBI:173112"/>
        <dbReference type="EC" id="2.7.7.7"/>
    </reaction>
</comment>
<comment type="cofactor">
    <cofactor evidence="1">
        <name>Mg(2+)</name>
        <dbReference type="ChEBI" id="CHEBI:18420"/>
    </cofactor>
</comment>
<dbReference type="NCBIfam" id="NF006375">
    <property type="entry name" value="PRK08609.1"/>
    <property type="match status" value="1"/>
</dbReference>
<evidence type="ECO:0000256" key="19">
    <source>
        <dbReference type="ARBA" id="ARBA00044678"/>
    </source>
</evidence>
<dbReference type="GO" id="GO:0006281">
    <property type="term" value="P:DNA repair"/>
    <property type="evidence" value="ECO:0007669"/>
    <property type="project" value="UniProtKB-KW"/>
</dbReference>
<keyword evidence="8" id="KW-0808">Transferase</keyword>
<keyword evidence="10" id="KW-0235">DNA replication</keyword>
<keyword evidence="14" id="KW-0915">Sodium</keyword>
<evidence type="ECO:0000256" key="16">
    <source>
        <dbReference type="ARBA" id="ARBA00035717"/>
    </source>
</evidence>
<keyword evidence="12" id="KW-0832">Ubl conjugation</keyword>
<dbReference type="Gene3D" id="3.30.210.10">
    <property type="entry name" value="DNA polymerase, thumb domain"/>
    <property type="match status" value="1"/>
</dbReference>
<keyword evidence="13" id="KW-0239">DNA-directed DNA polymerase</keyword>
<dbReference type="SMART" id="SM00481">
    <property type="entry name" value="POLIIIAc"/>
    <property type="match status" value="1"/>
</dbReference>
<dbReference type="InterPro" id="IPR027421">
    <property type="entry name" value="DNA_pol_lamdba_lyase_dom_sf"/>
</dbReference>
<dbReference type="Gene3D" id="3.30.460.10">
    <property type="entry name" value="Beta Polymerase, domain 2"/>
    <property type="match status" value="1"/>
</dbReference>
<dbReference type="Pfam" id="PF14716">
    <property type="entry name" value="HHH_8"/>
    <property type="match status" value="1"/>
</dbReference>
<dbReference type="GO" id="GO:0008270">
    <property type="term" value="F:zinc ion binding"/>
    <property type="evidence" value="ECO:0007669"/>
    <property type="project" value="TreeGrafter"/>
</dbReference>
<dbReference type="InterPro" id="IPR002054">
    <property type="entry name" value="DNA-dir_DNA_pol_X"/>
</dbReference>
<dbReference type="FunFam" id="3.20.20.140:FF:000047">
    <property type="entry name" value="PHP domain-containing protein"/>
    <property type="match status" value="1"/>
</dbReference>
<protein>
    <recommendedName>
        <fullName evidence="5">DNA polymerase beta</fullName>
        <ecNumber evidence="3">2.7.7.7</ecNumber>
        <ecNumber evidence="4">4.2.99.18</ecNumber>
    </recommendedName>
    <alternativeName>
        <fullName evidence="16">5'-deoxyribose-phosphate lyase</fullName>
    </alternativeName>
    <alternativeName>
        <fullName evidence="17">AP lyase</fullName>
    </alternativeName>
</protein>
<dbReference type="SUPFAM" id="SSF47802">
    <property type="entry name" value="DNA polymerase beta, N-terminal domain-like"/>
    <property type="match status" value="1"/>
</dbReference>
<evidence type="ECO:0000313" key="25">
    <source>
        <dbReference type="EMBL" id="SDC01857.1"/>
    </source>
</evidence>
<dbReference type="InterPro" id="IPR029398">
    <property type="entry name" value="PolB_thumb"/>
</dbReference>
<dbReference type="AlphaFoldDB" id="A0A1G6I5P8"/>
<evidence type="ECO:0000256" key="7">
    <source>
        <dbReference type="ARBA" id="ARBA00022634"/>
    </source>
</evidence>
<evidence type="ECO:0000259" key="24">
    <source>
        <dbReference type="SMART" id="SM00483"/>
    </source>
</evidence>
<dbReference type="Pfam" id="PF14520">
    <property type="entry name" value="HHH_5"/>
    <property type="match status" value="1"/>
</dbReference>
<dbReference type="GO" id="GO:0005829">
    <property type="term" value="C:cytosol"/>
    <property type="evidence" value="ECO:0007669"/>
    <property type="project" value="TreeGrafter"/>
</dbReference>
<dbReference type="InterPro" id="IPR043519">
    <property type="entry name" value="NT_sf"/>
</dbReference>
<evidence type="ECO:0000256" key="2">
    <source>
        <dbReference type="ARBA" id="ARBA00004496"/>
    </source>
</evidence>
<feature type="domain" description="Polymerase/histidinol phosphatase N-terminal" evidence="23">
    <location>
        <begin position="340"/>
        <end position="419"/>
    </location>
</feature>
<dbReference type="InterPro" id="IPR050243">
    <property type="entry name" value="PHP_phosphatase"/>
</dbReference>
<evidence type="ECO:0000256" key="9">
    <source>
        <dbReference type="ARBA" id="ARBA00022695"/>
    </source>
</evidence>
<dbReference type="Gene3D" id="1.10.150.20">
    <property type="entry name" value="5' to 3' exonuclease, C-terminal subdomain"/>
    <property type="match status" value="1"/>
</dbReference>
<dbReference type="InterPro" id="IPR010994">
    <property type="entry name" value="RuvA_2-like"/>
</dbReference>
<comment type="catalytic activity">
    <reaction evidence="19">
        <text>a 5'-end 2'-deoxyribose-2'-deoxyribonucleotide-DNA = (2E,4S)-4-hydroxypenten-2-al-5-phosphate + a 5'-end 5'-phospho-2'-deoxyribonucleoside-DNA + H(+)</text>
        <dbReference type="Rhea" id="RHEA:76255"/>
        <dbReference type="Rhea" id="RHEA-COMP:13180"/>
        <dbReference type="Rhea" id="RHEA-COMP:18657"/>
        <dbReference type="ChEBI" id="CHEBI:15378"/>
        <dbReference type="ChEBI" id="CHEBI:136412"/>
        <dbReference type="ChEBI" id="CHEBI:195194"/>
        <dbReference type="ChEBI" id="CHEBI:195195"/>
    </reaction>
</comment>
<dbReference type="InterPro" id="IPR003583">
    <property type="entry name" value="Hlx-hairpin-Hlx_DNA-bd_motif"/>
</dbReference>
<comment type="function">
    <text evidence="20">Repair polymerase that plays a key role in base-excision repair. During this process, the damaged base is excised by specific DNA glycosylases, the DNA backbone is nicked at the abasic site by an apurinic/apyrimidic (AP) endonuclease, and POLB removes 5'-deoxyribose-phosphate from the preincised AP site acting as a 5'-deoxyribose-phosphate lyase (5'-dRP lyase); through its DNA polymerase activity, it adds one nucleotide to the 3' end of the arising single-nucleotide gap. Conducts 'gap-filling' DNA synthesis in a stepwise distributive fashion rather than in a processive fashion as for other DNA polymerases. It is also able to cleave sugar-phosphate bonds 3' to an intact AP site, acting as an AP lyase.</text>
</comment>
<dbReference type="InterPro" id="IPR047967">
    <property type="entry name" value="PolX_PHP"/>
</dbReference>
<dbReference type="EC" id="2.7.7.7" evidence="3"/>
<evidence type="ECO:0000259" key="23">
    <source>
        <dbReference type="SMART" id="SM00481"/>
    </source>
</evidence>
<accession>A0A1G6I5P8</accession>
<evidence type="ECO:0000256" key="8">
    <source>
        <dbReference type="ARBA" id="ARBA00022679"/>
    </source>
</evidence>
<dbReference type="Gene3D" id="1.10.150.110">
    <property type="entry name" value="DNA polymerase beta, N-terminal domain-like"/>
    <property type="match status" value="1"/>
</dbReference>
<dbReference type="InterPro" id="IPR016195">
    <property type="entry name" value="Pol/histidinol_Pase-like"/>
</dbReference>
<evidence type="ECO:0000256" key="14">
    <source>
        <dbReference type="ARBA" id="ARBA00023053"/>
    </source>
</evidence>
<feature type="domain" description="Helix-hairpin-helix DNA-binding motif class 1" evidence="22">
    <location>
        <begin position="129"/>
        <end position="148"/>
    </location>
</feature>
<evidence type="ECO:0000256" key="3">
    <source>
        <dbReference type="ARBA" id="ARBA00012417"/>
    </source>
</evidence>
<dbReference type="EC" id="4.2.99.18" evidence="4"/>
<evidence type="ECO:0000256" key="15">
    <source>
        <dbReference type="ARBA" id="ARBA00023204"/>
    </source>
</evidence>
<dbReference type="OrthoDB" id="9808747at2"/>
<dbReference type="CDD" id="cd00141">
    <property type="entry name" value="NT_POLXc"/>
    <property type="match status" value="1"/>
</dbReference>
<evidence type="ECO:0000256" key="1">
    <source>
        <dbReference type="ARBA" id="ARBA00001946"/>
    </source>
</evidence>
<evidence type="ECO:0000256" key="13">
    <source>
        <dbReference type="ARBA" id="ARBA00022932"/>
    </source>
</evidence>
<dbReference type="PANTHER" id="PTHR36928:SF1">
    <property type="entry name" value="PHOSPHATASE YCDX-RELATED"/>
    <property type="match status" value="1"/>
</dbReference>
<dbReference type="GO" id="GO:0003677">
    <property type="term" value="F:DNA binding"/>
    <property type="evidence" value="ECO:0007669"/>
    <property type="project" value="InterPro"/>
</dbReference>
<dbReference type="SMART" id="SM00278">
    <property type="entry name" value="HhH1"/>
    <property type="match status" value="3"/>
</dbReference>
<dbReference type="STRING" id="639004.SAMN04488239_10134"/>
<comment type="subcellular location">
    <subcellularLocation>
        <location evidence="2">Cytoplasm</location>
    </subcellularLocation>
</comment>
<name>A0A1G6I5P8_9RHOB</name>
<dbReference type="CDD" id="cd07436">
    <property type="entry name" value="PHP_PolX"/>
    <property type="match status" value="1"/>
</dbReference>
<evidence type="ECO:0000256" key="10">
    <source>
        <dbReference type="ARBA" id="ARBA00022705"/>
    </source>
</evidence>
<comment type="catalytic activity">
    <reaction evidence="18">
        <text>2'-deoxyribonucleotide-(2'-deoxyribose 5'-phosphate)-2'-deoxyribonucleotide-DNA = a 3'-end 2'-deoxyribonucleotide-(2,3-dehydro-2,3-deoxyribose 5'-phosphate)-DNA + a 5'-end 5'-phospho-2'-deoxyribonucleoside-DNA + H(+)</text>
        <dbReference type="Rhea" id="RHEA:66592"/>
        <dbReference type="Rhea" id="RHEA-COMP:13180"/>
        <dbReference type="Rhea" id="RHEA-COMP:16897"/>
        <dbReference type="Rhea" id="RHEA-COMP:17067"/>
        <dbReference type="ChEBI" id="CHEBI:15378"/>
        <dbReference type="ChEBI" id="CHEBI:136412"/>
        <dbReference type="ChEBI" id="CHEBI:157695"/>
        <dbReference type="ChEBI" id="CHEBI:167181"/>
        <dbReference type="EC" id="4.2.99.18"/>
    </reaction>
</comment>
<dbReference type="InterPro" id="IPR037160">
    <property type="entry name" value="DNA_Pol_thumb_sf"/>
</dbReference>
<evidence type="ECO:0000256" key="5">
    <source>
        <dbReference type="ARBA" id="ARBA00020020"/>
    </source>
</evidence>
<evidence type="ECO:0000256" key="4">
    <source>
        <dbReference type="ARBA" id="ARBA00012720"/>
    </source>
</evidence>
<dbReference type="SUPFAM" id="SSF89550">
    <property type="entry name" value="PHP domain-like"/>
    <property type="match status" value="1"/>
</dbReference>
<dbReference type="Pfam" id="PF02811">
    <property type="entry name" value="PHP"/>
    <property type="match status" value="1"/>
</dbReference>
<evidence type="ECO:0000256" key="21">
    <source>
        <dbReference type="ARBA" id="ARBA00049244"/>
    </source>
</evidence>
<proteinExistence type="predicted"/>
<dbReference type="InterPro" id="IPR010996">
    <property type="entry name" value="HHH_MUS81"/>
</dbReference>
<dbReference type="PANTHER" id="PTHR36928">
    <property type="entry name" value="PHOSPHATASE YCDX-RELATED"/>
    <property type="match status" value="1"/>
</dbReference>
<dbReference type="PRINTS" id="PR00870">
    <property type="entry name" value="DNAPOLXBETA"/>
</dbReference>
<dbReference type="SMART" id="SM00483">
    <property type="entry name" value="POLXc"/>
    <property type="match status" value="1"/>
</dbReference>
<feature type="domain" description="Helix-hairpin-helix DNA-binding motif class 1" evidence="22">
    <location>
        <begin position="94"/>
        <end position="113"/>
    </location>
</feature>
<dbReference type="InterPro" id="IPR022311">
    <property type="entry name" value="PolX-like"/>
</dbReference>
<dbReference type="Proteomes" id="UP000199628">
    <property type="component" value="Unassembled WGS sequence"/>
</dbReference>
<reference evidence="26" key="1">
    <citation type="submission" date="2016-10" db="EMBL/GenBank/DDBJ databases">
        <authorList>
            <person name="Varghese N."/>
            <person name="Submissions S."/>
        </authorList>
    </citation>
    <scope>NUCLEOTIDE SEQUENCE [LARGE SCALE GENOMIC DNA]</scope>
    <source>
        <strain evidence="26">CGMCC 1.9108</strain>
    </source>
</reference>
<dbReference type="GO" id="GO:0003887">
    <property type="term" value="F:DNA-directed DNA polymerase activity"/>
    <property type="evidence" value="ECO:0007669"/>
    <property type="project" value="UniProtKB-KW"/>
</dbReference>
<dbReference type="EMBL" id="FMZV01000001">
    <property type="protein sequence ID" value="SDC01857.1"/>
    <property type="molecule type" value="Genomic_DNA"/>
</dbReference>